<dbReference type="AlphaFoldDB" id="A0A239JUT5"/>
<protein>
    <recommendedName>
        <fullName evidence="4">DUF2393 domain-containing protein</fullName>
    </recommendedName>
</protein>
<keyword evidence="1" id="KW-1133">Transmembrane helix</keyword>
<reference evidence="2 3" key="1">
    <citation type="submission" date="2017-06" db="EMBL/GenBank/DDBJ databases">
        <authorList>
            <person name="Kim H.J."/>
            <person name="Triplett B.A."/>
        </authorList>
    </citation>
    <scope>NUCLEOTIDE SEQUENCE [LARGE SCALE GENOMIC DNA]</scope>
    <source>
        <strain evidence="2 3">DSM 18704</strain>
    </source>
</reference>
<dbReference type="Pfam" id="PF09624">
    <property type="entry name" value="DUF2393"/>
    <property type="match status" value="1"/>
</dbReference>
<gene>
    <name evidence="2" type="ORF">SAMN05421770_104141</name>
</gene>
<dbReference type="EMBL" id="FZOU01000004">
    <property type="protein sequence ID" value="SNT09555.1"/>
    <property type="molecule type" value="Genomic_DNA"/>
</dbReference>
<evidence type="ECO:0000256" key="1">
    <source>
        <dbReference type="SAM" id="Phobius"/>
    </source>
</evidence>
<proteinExistence type="predicted"/>
<organism evidence="2 3">
    <name type="scientific">Granulicella rosea</name>
    <dbReference type="NCBI Taxonomy" id="474952"/>
    <lineage>
        <taxon>Bacteria</taxon>
        <taxon>Pseudomonadati</taxon>
        <taxon>Acidobacteriota</taxon>
        <taxon>Terriglobia</taxon>
        <taxon>Terriglobales</taxon>
        <taxon>Acidobacteriaceae</taxon>
        <taxon>Granulicella</taxon>
    </lineage>
</organism>
<evidence type="ECO:0008006" key="4">
    <source>
        <dbReference type="Google" id="ProtNLM"/>
    </source>
</evidence>
<dbReference type="InterPro" id="IPR013417">
    <property type="entry name" value="CHP02588"/>
</dbReference>
<keyword evidence="3" id="KW-1185">Reference proteome</keyword>
<evidence type="ECO:0000313" key="2">
    <source>
        <dbReference type="EMBL" id="SNT09555.1"/>
    </source>
</evidence>
<sequence>MSEPKLFSKRVPEREESSKAPWLIAGLVVLLAIGGLLLAGRHKDSGPVNAVRPLDPYAASLAISKVAMSESTNLSGGKLTFIDGVVKNTGAKTVTGATVQVLFANDENLPPEVETVQLLLIRSHEPYIDTQTLAATPLKPGDEREFRLIFEGIGANWNQQLPEIHVTHVE</sequence>
<keyword evidence="1" id="KW-0472">Membrane</keyword>
<keyword evidence="1" id="KW-0812">Transmembrane</keyword>
<feature type="transmembrane region" description="Helical" evidence="1">
    <location>
        <begin position="20"/>
        <end position="39"/>
    </location>
</feature>
<dbReference type="OrthoDB" id="120211at2"/>
<dbReference type="Proteomes" id="UP000198356">
    <property type="component" value="Unassembled WGS sequence"/>
</dbReference>
<evidence type="ECO:0000313" key="3">
    <source>
        <dbReference type="Proteomes" id="UP000198356"/>
    </source>
</evidence>
<dbReference type="RefSeq" id="WP_089408804.1">
    <property type="nucleotide sequence ID" value="NZ_FZOU01000004.1"/>
</dbReference>
<accession>A0A239JUT5</accession>
<name>A0A239JUT5_9BACT</name>